<dbReference type="GeneID" id="87822483"/>
<gene>
    <name evidence="1" type="ORF">N657DRAFT_100220</name>
</gene>
<comment type="caution">
    <text evidence="1">The sequence shown here is derived from an EMBL/GenBank/DDBJ whole genome shotgun (WGS) entry which is preliminary data.</text>
</comment>
<keyword evidence="2" id="KW-1185">Reference proteome</keyword>
<dbReference type="Proteomes" id="UP001302602">
    <property type="component" value="Unassembled WGS sequence"/>
</dbReference>
<sequence length="149" mass="16678">MLRAAEPTTVPFDSIRNQGLCQPIRTGEKPFRSPFWETCDELVQAQGNTRHKNHARGLDSSGALTIWIQWCSSGVLIRKHPMLLRFLGNHLTPLPSSFLLHHTPTCGSSAISQPVFQSEILTRHGQHQIPPHSNLDQVLQTDARELSIS</sequence>
<protein>
    <submittedName>
        <fullName evidence="1">Uncharacterized protein</fullName>
    </submittedName>
</protein>
<organism evidence="1 2">
    <name type="scientific">Parathielavia appendiculata</name>
    <dbReference type="NCBI Taxonomy" id="2587402"/>
    <lineage>
        <taxon>Eukaryota</taxon>
        <taxon>Fungi</taxon>
        <taxon>Dikarya</taxon>
        <taxon>Ascomycota</taxon>
        <taxon>Pezizomycotina</taxon>
        <taxon>Sordariomycetes</taxon>
        <taxon>Sordariomycetidae</taxon>
        <taxon>Sordariales</taxon>
        <taxon>Chaetomiaceae</taxon>
        <taxon>Parathielavia</taxon>
    </lineage>
</organism>
<evidence type="ECO:0000313" key="1">
    <source>
        <dbReference type="EMBL" id="KAK4121877.1"/>
    </source>
</evidence>
<accession>A0AAN6TW70</accession>
<proteinExistence type="predicted"/>
<evidence type="ECO:0000313" key="2">
    <source>
        <dbReference type="Proteomes" id="UP001302602"/>
    </source>
</evidence>
<name>A0AAN6TW70_9PEZI</name>
<dbReference type="AlphaFoldDB" id="A0AAN6TW70"/>
<reference evidence="1" key="2">
    <citation type="submission" date="2023-05" db="EMBL/GenBank/DDBJ databases">
        <authorList>
            <consortium name="Lawrence Berkeley National Laboratory"/>
            <person name="Steindorff A."/>
            <person name="Hensen N."/>
            <person name="Bonometti L."/>
            <person name="Westerberg I."/>
            <person name="Brannstrom I.O."/>
            <person name="Guillou S."/>
            <person name="Cros-Aarteil S."/>
            <person name="Calhoun S."/>
            <person name="Haridas S."/>
            <person name="Kuo A."/>
            <person name="Mondo S."/>
            <person name="Pangilinan J."/>
            <person name="Riley R."/>
            <person name="Labutti K."/>
            <person name="Andreopoulos B."/>
            <person name="Lipzen A."/>
            <person name="Chen C."/>
            <person name="Yanf M."/>
            <person name="Daum C."/>
            <person name="Ng V."/>
            <person name="Clum A."/>
            <person name="Ohm R."/>
            <person name="Martin F."/>
            <person name="Silar P."/>
            <person name="Natvig D."/>
            <person name="Lalanne C."/>
            <person name="Gautier V."/>
            <person name="Ament-Velasquez S.L."/>
            <person name="Kruys A."/>
            <person name="Hutchinson M.I."/>
            <person name="Powell A.J."/>
            <person name="Barry K."/>
            <person name="Miller A.N."/>
            <person name="Grigoriev I.V."/>
            <person name="Debuchy R."/>
            <person name="Gladieux P."/>
            <person name="Thoren M.H."/>
            <person name="Johannesson H."/>
        </authorList>
    </citation>
    <scope>NUCLEOTIDE SEQUENCE</scope>
    <source>
        <strain evidence="1">CBS 731.68</strain>
    </source>
</reference>
<dbReference type="EMBL" id="MU853232">
    <property type="protein sequence ID" value="KAK4121877.1"/>
    <property type="molecule type" value="Genomic_DNA"/>
</dbReference>
<reference evidence="1" key="1">
    <citation type="journal article" date="2023" name="Mol. Phylogenet. Evol.">
        <title>Genome-scale phylogeny and comparative genomics of the fungal order Sordariales.</title>
        <authorList>
            <person name="Hensen N."/>
            <person name="Bonometti L."/>
            <person name="Westerberg I."/>
            <person name="Brannstrom I.O."/>
            <person name="Guillou S."/>
            <person name="Cros-Aarteil S."/>
            <person name="Calhoun S."/>
            <person name="Haridas S."/>
            <person name="Kuo A."/>
            <person name="Mondo S."/>
            <person name="Pangilinan J."/>
            <person name="Riley R."/>
            <person name="LaButti K."/>
            <person name="Andreopoulos B."/>
            <person name="Lipzen A."/>
            <person name="Chen C."/>
            <person name="Yan M."/>
            <person name="Daum C."/>
            <person name="Ng V."/>
            <person name="Clum A."/>
            <person name="Steindorff A."/>
            <person name="Ohm R.A."/>
            <person name="Martin F."/>
            <person name="Silar P."/>
            <person name="Natvig D.O."/>
            <person name="Lalanne C."/>
            <person name="Gautier V."/>
            <person name="Ament-Velasquez S.L."/>
            <person name="Kruys A."/>
            <person name="Hutchinson M.I."/>
            <person name="Powell A.J."/>
            <person name="Barry K."/>
            <person name="Miller A.N."/>
            <person name="Grigoriev I.V."/>
            <person name="Debuchy R."/>
            <person name="Gladieux P."/>
            <person name="Hiltunen Thoren M."/>
            <person name="Johannesson H."/>
        </authorList>
    </citation>
    <scope>NUCLEOTIDE SEQUENCE</scope>
    <source>
        <strain evidence="1">CBS 731.68</strain>
    </source>
</reference>
<dbReference type="RefSeq" id="XP_062645648.1">
    <property type="nucleotide sequence ID" value="XM_062785717.1"/>
</dbReference>